<sequence>MSDPDQVEAWTTLYVGGSSVGQSWLKGKIQGSKRGGGGEFREKFENRLSLYEAIWYQSQDELSTKPEATASTLPIKLVLASSLSPHFFVCRCILRCACTSSLAGVLESDALRGLKHNSHKPIGITTPSAKERRGSCVVVQITQRNGSTCSDLAYTHISKVLIQRARVII</sequence>
<reference evidence="1" key="1">
    <citation type="submission" date="2023-10" db="EMBL/GenBank/DDBJ databases">
        <authorList>
            <person name="Guldener U."/>
        </authorList>
    </citation>
    <scope>NUCLEOTIDE SEQUENCE</scope>
    <source>
        <strain evidence="1">Mp4</strain>
    </source>
</reference>
<dbReference type="EMBL" id="OAPG01000002">
    <property type="protein sequence ID" value="SNX82592.1"/>
    <property type="molecule type" value="Genomic_DNA"/>
</dbReference>
<dbReference type="AlphaFoldDB" id="A0AAJ5C3H2"/>
<keyword evidence="2" id="KW-1185">Reference proteome</keyword>
<proteinExistence type="predicted"/>
<gene>
    <name evidence="1" type="ORF">MEPE_01298</name>
</gene>
<organism evidence="1 2">
    <name type="scientific">Melanopsichium pennsylvanicum</name>
    <dbReference type="NCBI Taxonomy" id="63383"/>
    <lineage>
        <taxon>Eukaryota</taxon>
        <taxon>Fungi</taxon>
        <taxon>Dikarya</taxon>
        <taxon>Basidiomycota</taxon>
        <taxon>Ustilaginomycotina</taxon>
        <taxon>Ustilaginomycetes</taxon>
        <taxon>Ustilaginales</taxon>
        <taxon>Ustilaginaceae</taxon>
        <taxon>Melanopsichium</taxon>
    </lineage>
</organism>
<accession>A0AAJ5C3H2</accession>
<comment type="caution">
    <text evidence="1">The sequence shown here is derived from an EMBL/GenBank/DDBJ whole genome shotgun (WGS) entry which is preliminary data.</text>
</comment>
<dbReference type="Proteomes" id="UP001294444">
    <property type="component" value="Unassembled WGS sequence"/>
</dbReference>
<name>A0AAJ5C3H2_9BASI</name>
<evidence type="ECO:0000313" key="2">
    <source>
        <dbReference type="Proteomes" id="UP001294444"/>
    </source>
</evidence>
<evidence type="ECO:0000313" key="1">
    <source>
        <dbReference type="EMBL" id="SNX82592.1"/>
    </source>
</evidence>
<protein>
    <submittedName>
        <fullName evidence="1">Uncharacterized protein</fullName>
    </submittedName>
</protein>